<dbReference type="VEuPathDB" id="TrichDB:TRFO_21980"/>
<dbReference type="AlphaFoldDB" id="A0A1J4KE93"/>
<comment type="caution">
    <text evidence="1">The sequence shown here is derived from an EMBL/GenBank/DDBJ whole genome shotgun (WGS) entry which is preliminary data.</text>
</comment>
<dbReference type="PANTHER" id="PTHR43628">
    <property type="entry name" value="ACTIVATOR OF C KINASE PROTEIN 1-RELATED"/>
    <property type="match status" value="1"/>
</dbReference>
<dbReference type="Pfam" id="PF08238">
    <property type="entry name" value="Sel1"/>
    <property type="match status" value="3"/>
</dbReference>
<dbReference type="Gene3D" id="1.25.40.10">
    <property type="entry name" value="Tetratricopeptide repeat domain"/>
    <property type="match status" value="1"/>
</dbReference>
<sequence length="228" mass="26598">MIVRECLYFECEDIVFIKKFIKLYIYQPKPPRKKVELQLAPPSLPYQLTDTDEINKARPQQSADAPMPKMRNQLTFLTPQEIYQIGKSFYRDLHSIEDLEQAFIYFKTAAEMGYPPAQNKYAYCIDQVLNPESSKSEIFRHFDIDTRENNLKEMIKFYTLAADQNHKRALNNLAVCYIQGSGVAPDPEKALSLLKRSKDLGDRLGTRNYESFTRNYKSPKKNLEVKYG</sequence>
<dbReference type="EMBL" id="MLAK01000645">
    <property type="protein sequence ID" value="OHT09232.1"/>
    <property type="molecule type" value="Genomic_DNA"/>
</dbReference>
<dbReference type="PANTHER" id="PTHR43628:SF1">
    <property type="entry name" value="CHITIN SYNTHASE REGULATORY FACTOR 2-RELATED"/>
    <property type="match status" value="1"/>
</dbReference>
<dbReference type="InterPro" id="IPR052945">
    <property type="entry name" value="Mitotic_Regulator"/>
</dbReference>
<gene>
    <name evidence="1" type="ORF">TRFO_21980</name>
</gene>
<dbReference type="SUPFAM" id="SSF81901">
    <property type="entry name" value="HCP-like"/>
    <property type="match status" value="1"/>
</dbReference>
<dbReference type="InterPro" id="IPR006597">
    <property type="entry name" value="Sel1-like"/>
</dbReference>
<dbReference type="Proteomes" id="UP000179807">
    <property type="component" value="Unassembled WGS sequence"/>
</dbReference>
<dbReference type="InterPro" id="IPR011990">
    <property type="entry name" value="TPR-like_helical_dom_sf"/>
</dbReference>
<name>A0A1J4KE93_9EUKA</name>
<dbReference type="GeneID" id="94837002"/>
<dbReference type="OrthoDB" id="2148946at2759"/>
<organism evidence="1 2">
    <name type="scientific">Tritrichomonas foetus</name>
    <dbReference type="NCBI Taxonomy" id="1144522"/>
    <lineage>
        <taxon>Eukaryota</taxon>
        <taxon>Metamonada</taxon>
        <taxon>Parabasalia</taxon>
        <taxon>Tritrichomonadida</taxon>
        <taxon>Tritrichomonadidae</taxon>
        <taxon>Tritrichomonas</taxon>
    </lineage>
</organism>
<evidence type="ECO:0000313" key="2">
    <source>
        <dbReference type="Proteomes" id="UP000179807"/>
    </source>
</evidence>
<protein>
    <recommendedName>
        <fullName evidence="3">Sel1 repeat family protein</fullName>
    </recommendedName>
</protein>
<evidence type="ECO:0000313" key="1">
    <source>
        <dbReference type="EMBL" id="OHT09232.1"/>
    </source>
</evidence>
<dbReference type="SMART" id="SM00671">
    <property type="entry name" value="SEL1"/>
    <property type="match status" value="2"/>
</dbReference>
<dbReference type="RefSeq" id="XP_068362368.1">
    <property type="nucleotide sequence ID" value="XM_068502298.1"/>
</dbReference>
<proteinExistence type="predicted"/>
<evidence type="ECO:0008006" key="3">
    <source>
        <dbReference type="Google" id="ProtNLM"/>
    </source>
</evidence>
<accession>A0A1J4KE93</accession>
<keyword evidence="2" id="KW-1185">Reference proteome</keyword>
<reference evidence="1" key="1">
    <citation type="submission" date="2016-10" db="EMBL/GenBank/DDBJ databases">
        <authorList>
            <person name="Benchimol M."/>
            <person name="Almeida L.G."/>
            <person name="Vasconcelos A.T."/>
            <person name="Perreira-Neves A."/>
            <person name="Rosa I.A."/>
            <person name="Tasca T."/>
            <person name="Bogo M.R."/>
            <person name="de Souza W."/>
        </authorList>
    </citation>
    <scope>NUCLEOTIDE SEQUENCE [LARGE SCALE GENOMIC DNA]</scope>
    <source>
        <strain evidence="1">K</strain>
    </source>
</reference>